<evidence type="ECO:0000313" key="2">
    <source>
        <dbReference type="EMBL" id="AJD81842.1"/>
    </source>
</evidence>
<dbReference type="RefSeq" id="YP_009200294.1">
    <property type="nucleotide sequence ID" value="NC_028820.1"/>
</dbReference>
<organism evidence="2 3">
    <name type="scientific">Yersinia phage vB_YenM_TG1</name>
    <dbReference type="NCBI Taxonomy" id="1589265"/>
    <lineage>
        <taxon>Viruses</taxon>
        <taxon>Duplodnaviria</taxon>
        <taxon>Heunggongvirae</taxon>
        <taxon>Uroviricota</taxon>
        <taxon>Caudoviricetes</taxon>
        <taxon>Pantevenvirales</taxon>
        <taxon>Straboviridae</taxon>
        <taxon>Tevenvirinae</taxon>
        <taxon>Tegunavirus</taxon>
        <taxon>Tegunavirus yenmtg1</taxon>
    </lineage>
</organism>
<reference evidence="2 3" key="1">
    <citation type="submission" date="2014-11" db="EMBL/GenBank/DDBJ databases">
        <title>Complete genome sequence of vB_YenM_TG1, a broad host range bacteriophage which infects Yersinia enterocolitica.</title>
        <authorList>
            <person name="Leon-Velarde C.G."/>
            <person name="Kropinski A.M."/>
            <person name="Chen S."/>
            <person name="Griffiths M.W."/>
            <person name="Odumeru J.A."/>
        </authorList>
    </citation>
    <scope>NUCLEOTIDE SEQUENCE [LARGE SCALE GENOMIC DNA]</scope>
</reference>
<dbReference type="InterPro" id="IPR056670">
    <property type="entry name" value="DUF7768"/>
</dbReference>
<evidence type="ECO:0000313" key="3">
    <source>
        <dbReference type="Proteomes" id="UP000031805"/>
    </source>
</evidence>
<dbReference type="GeneID" id="26627356"/>
<proteinExistence type="predicted"/>
<sequence length="108" mass="12130">MKRLVILESPFAGDVEANIKYARAAVRDSLLRGEYPIASHLLYTQDGILNDDIPEERQHGIDAGLAWRAVAEKTVVYTDMGISKGMEYGIAQMKSENKEVEFRSLNKD</sequence>
<dbReference type="Proteomes" id="UP000031805">
    <property type="component" value="Segment"/>
</dbReference>
<accession>A0A0B4ZX08</accession>
<dbReference type="Pfam" id="PF24963">
    <property type="entry name" value="DUF7768"/>
    <property type="match status" value="1"/>
</dbReference>
<keyword evidence="3" id="KW-1185">Reference proteome</keyword>
<dbReference type="KEGG" id="vg:26627356"/>
<evidence type="ECO:0000259" key="1">
    <source>
        <dbReference type="Pfam" id="PF24963"/>
    </source>
</evidence>
<gene>
    <name evidence="2" type="ORF">YenMTG1_033</name>
</gene>
<dbReference type="EMBL" id="KP202158">
    <property type="protein sequence ID" value="AJD81842.1"/>
    <property type="molecule type" value="Genomic_DNA"/>
</dbReference>
<protein>
    <recommendedName>
        <fullName evidence="1">DUF7768 domain-containing protein</fullName>
    </recommendedName>
</protein>
<name>A0A0B4ZX08_9CAUD</name>
<feature type="domain" description="DUF7768" evidence="1">
    <location>
        <begin position="4"/>
        <end position="102"/>
    </location>
</feature>